<dbReference type="EMBL" id="DS547093">
    <property type="protein sequence ID" value="EDR13120.1"/>
    <property type="molecule type" value="Genomic_DNA"/>
</dbReference>
<evidence type="ECO:0000313" key="2">
    <source>
        <dbReference type="EMBL" id="EDR13120.1"/>
    </source>
</evidence>
<gene>
    <name evidence="2" type="ORF">LACBIDRAFT_308609</name>
</gene>
<dbReference type="RefSeq" id="XP_001875618.1">
    <property type="nucleotide sequence ID" value="XM_001875583.1"/>
</dbReference>
<dbReference type="HOGENOM" id="CLU_1086131_0_0_1"/>
<sequence>MVLMAATYAPFRLHLGGQRPVTNLTHKPPNSSRSTIVWLPRKRTTPHQDPTSRQETTLSATKSSLSISPHPRQYGVLSHLFAAQVSTSGTGVPDPSRLVSLPGAYSDNDPGNFHSQVFDAISPYTFPGPPVPAFMSGGTCTPGNAIPHLQRQRQPRPVAPLGRRRASLALCRSFHGLRDGSQCHPPTPDTSAGSCVDLKRLWLRHPTIHDMHACDYDCCLDPALLYSYPVTHIIGCIVHCYHGNIIRPLVNLVSRS</sequence>
<feature type="region of interest" description="Disordered" evidence="1">
    <location>
        <begin position="18"/>
        <end position="68"/>
    </location>
</feature>
<accession>B0CWS0</accession>
<dbReference type="KEGG" id="lbc:LACBIDRAFT_308609"/>
<protein>
    <submittedName>
        <fullName evidence="2">Predicted protein</fullName>
    </submittedName>
</protein>
<feature type="compositionally biased region" description="Polar residues" evidence="1">
    <location>
        <begin position="47"/>
        <end position="67"/>
    </location>
</feature>
<dbReference type="InParanoid" id="B0CWS0"/>
<reference evidence="2 3" key="1">
    <citation type="journal article" date="2008" name="Nature">
        <title>The genome of Laccaria bicolor provides insights into mycorrhizal symbiosis.</title>
        <authorList>
            <person name="Martin F."/>
            <person name="Aerts A."/>
            <person name="Ahren D."/>
            <person name="Brun A."/>
            <person name="Danchin E.G.J."/>
            <person name="Duchaussoy F."/>
            <person name="Gibon J."/>
            <person name="Kohler A."/>
            <person name="Lindquist E."/>
            <person name="Pereda V."/>
            <person name="Salamov A."/>
            <person name="Shapiro H.J."/>
            <person name="Wuyts J."/>
            <person name="Blaudez D."/>
            <person name="Buee M."/>
            <person name="Brokstein P."/>
            <person name="Canbaeck B."/>
            <person name="Cohen D."/>
            <person name="Courty P.E."/>
            <person name="Coutinho P.M."/>
            <person name="Delaruelle C."/>
            <person name="Detter J.C."/>
            <person name="Deveau A."/>
            <person name="DiFazio S."/>
            <person name="Duplessis S."/>
            <person name="Fraissinet-Tachet L."/>
            <person name="Lucic E."/>
            <person name="Frey-Klett P."/>
            <person name="Fourrey C."/>
            <person name="Feussner I."/>
            <person name="Gay G."/>
            <person name="Grimwood J."/>
            <person name="Hoegger P.J."/>
            <person name="Jain P."/>
            <person name="Kilaru S."/>
            <person name="Labbe J."/>
            <person name="Lin Y.C."/>
            <person name="Legue V."/>
            <person name="Le Tacon F."/>
            <person name="Marmeisse R."/>
            <person name="Melayah D."/>
            <person name="Montanini B."/>
            <person name="Muratet M."/>
            <person name="Nehls U."/>
            <person name="Niculita-Hirzel H."/>
            <person name="Oudot-Le Secq M.P."/>
            <person name="Peter M."/>
            <person name="Quesneville H."/>
            <person name="Rajashekar B."/>
            <person name="Reich M."/>
            <person name="Rouhier N."/>
            <person name="Schmutz J."/>
            <person name="Yin T."/>
            <person name="Chalot M."/>
            <person name="Henrissat B."/>
            <person name="Kuees U."/>
            <person name="Lucas S."/>
            <person name="Van de Peer Y."/>
            <person name="Podila G.K."/>
            <person name="Polle A."/>
            <person name="Pukkila P.J."/>
            <person name="Richardson P.M."/>
            <person name="Rouze P."/>
            <person name="Sanders I.R."/>
            <person name="Stajich J.E."/>
            <person name="Tunlid A."/>
            <person name="Tuskan G."/>
            <person name="Grigoriev I.V."/>
        </authorList>
    </citation>
    <scope>NUCLEOTIDE SEQUENCE [LARGE SCALE GENOMIC DNA]</scope>
    <source>
        <strain evidence="3">S238N-H82 / ATCC MYA-4686</strain>
    </source>
</reference>
<dbReference type="AlphaFoldDB" id="B0CWS0"/>
<organism evidence="3">
    <name type="scientific">Laccaria bicolor (strain S238N-H82 / ATCC MYA-4686)</name>
    <name type="common">Bicoloured deceiver</name>
    <name type="synonym">Laccaria laccata var. bicolor</name>
    <dbReference type="NCBI Taxonomy" id="486041"/>
    <lineage>
        <taxon>Eukaryota</taxon>
        <taxon>Fungi</taxon>
        <taxon>Dikarya</taxon>
        <taxon>Basidiomycota</taxon>
        <taxon>Agaricomycotina</taxon>
        <taxon>Agaricomycetes</taxon>
        <taxon>Agaricomycetidae</taxon>
        <taxon>Agaricales</taxon>
        <taxon>Agaricineae</taxon>
        <taxon>Hydnangiaceae</taxon>
        <taxon>Laccaria</taxon>
    </lineage>
</organism>
<dbReference type="Gene3D" id="2.70.50.70">
    <property type="match status" value="1"/>
</dbReference>
<feature type="compositionally biased region" description="Polar residues" evidence="1">
    <location>
        <begin position="20"/>
        <end position="35"/>
    </location>
</feature>
<name>B0CWS0_LACBS</name>
<evidence type="ECO:0000256" key="1">
    <source>
        <dbReference type="SAM" id="MobiDB-lite"/>
    </source>
</evidence>
<dbReference type="GeneID" id="6071435"/>
<evidence type="ECO:0000313" key="3">
    <source>
        <dbReference type="Proteomes" id="UP000001194"/>
    </source>
</evidence>
<proteinExistence type="predicted"/>
<dbReference type="STRING" id="486041.B0CWS0"/>
<dbReference type="Proteomes" id="UP000001194">
    <property type="component" value="Unassembled WGS sequence"/>
</dbReference>
<keyword evidence="3" id="KW-1185">Reference proteome</keyword>
<dbReference type="OrthoDB" id="4849160at2759"/>